<protein>
    <recommendedName>
        <fullName evidence="3">SMI1/KNR4 family protein</fullName>
    </recommendedName>
</protein>
<keyword evidence="2" id="KW-1185">Reference proteome</keyword>
<evidence type="ECO:0000313" key="1">
    <source>
        <dbReference type="EMBL" id="OXA92483.1"/>
    </source>
</evidence>
<proteinExistence type="predicted"/>
<dbReference type="OrthoDB" id="9179578at2"/>
<dbReference type="EMBL" id="MUGW01000018">
    <property type="protein sequence ID" value="OXA92483.1"/>
    <property type="molecule type" value="Genomic_DNA"/>
</dbReference>
<comment type="caution">
    <text evidence="1">The sequence shown here is derived from an EMBL/GenBank/DDBJ whole genome shotgun (WGS) entry which is preliminary data.</text>
</comment>
<dbReference type="Proteomes" id="UP000198345">
    <property type="component" value="Unassembled WGS sequence"/>
</dbReference>
<name>A0A226HDY9_9FLAO</name>
<dbReference type="RefSeq" id="WP_089049595.1">
    <property type="nucleotide sequence ID" value="NZ_FXTV01000007.1"/>
</dbReference>
<organism evidence="1 2">
    <name type="scientific">Flavobacterium hercynium</name>
    <dbReference type="NCBI Taxonomy" id="387094"/>
    <lineage>
        <taxon>Bacteria</taxon>
        <taxon>Pseudomonadati</taxon>
        <taxon>Bacteroidota</taxon>
        <taxon>Flavobacteriia</taxon>
        <taxon>Flavobacteriales</taxon>
        <taxon>Flavobacteriaceae</taxon>
        <taxon>Flavobacterium</taxon>
    </lineage>
</organism>
<accession>A0A226HDY9</accession>
<reference evidence="1 2" key="1">
    <citation type="submission" date="2016-11" db="EMBL/GenBank/DDBJ databases">
        <title>Whole genomes of Flavobacteriaceae.</title>
        <authorList>
            <person name="Stine C."/>
            <person name="Li C."/>
            <person name="Tadesse D."/>
        </authorList>
    </citation>
    <scope>NUCLEOTIDE SEQUENCE [LARGE SCALE GENOMIC DNA]</scope>
    <source>
        <strain evidence="1 2">DSM 18292</strain>
    </source>
</reference>
<sequence>MTLEDFKQNFNNQITDELALFFEINDELGFENYSQGFGLYEDDKSGISTWSEDEAFLDQLMPFAQANGSGSMYVLWNNESGKSLNELPVVVFGDEGGQHVIAKNIFEFMQLLTFDTEISVDHEEAYFYKDEEDYEESENLQEYIDWLKENFNLDPIQETESIIKNAQEKYKAAFDQWVAHFCPEAYN</sequence>
<evidence type="ECO:0000313" key="2">
    <source>
        <dbReference type="Proteomes" id="UP000198345"/>
    </source>
</evidence>
<dbReference type="AlphaFoldDB" id="A0A226HDY9"/>
<evidence type="ECO:0008006" key="3">
    <source>
        <dbReference type="Google" id="ProtNLM"/>
    </source>
</evidence>
<gene>
    <name evidence="1" type="ORF">B0A66_09360</name>
</gene>